<evidence type="ECO:0000313" key="2">
    <source>
        <dbReference type="Proteomes" id="UP000078542"/>
    </source>
</evidence>
<reference evidence="1 2" key="1">
    <citation type="submission" date="2016-03" db="EMBL/GenBank/DDBJ databases">
        <title>Cyphomyrmex costatus WGS genome.</title>
        <authorList>
            <person name="Nygaard S."/>
            <person name="Hu H."/>
            <person name="Boomsma J."/>
            <person name="Zhang G."/>
        </authorList>
    </citation>
    <scope>NUCLEOTIDE SEQUENCE [LARGE SCALE GENOMIC DNA]</scope>
    <source>
        <strain evidence="1">MS0001</strain>
        <tissue evidence="1">Whole body</tissue>
    </source>
</reference>
<feature type="non-terminal residue" evidence="1">
    <location>
        <position position="1"/>
    </location>
</feature>
<dbReference type="Proteomes" id="UP000078542">
    <property type="component" value="Unassembled WGS sequence"/>
</dbReference>
<dbReference type="AlphaFoldDB" id="A0A195CRY1"/>
<keyword evidence="2" id="KW-1185">Reference proteome</keyword>
<proteinExistence type="predicted"/>
<protein>
    <submittedName>
        <fullName evidence="1">Uncharacterized protein</fullName>
    </submittedName>
</protein>
<accession>A0A195CRY1</accession>
<organism evidence="1 2">
    <name type="scientific">Cyphomyrmex costatus</name>
    <dbReference type="NCBI Taxonomy" id="456900"/>
    <lineage>
        <taxon>Eukaryota</taxon>
        <taxon>Metazoa</taxon>
        <taxon>Ecdysozoa</taxon>
        <taxon>Arthropoda</taxon>
        <taxon>Hexapoda</taxon>
        <taxon>Insecta</taxon>
        <taxon>Pterygota</taxon>
        <taxon>Neoptera</taxon>
        <taxon>Endopterygota</taxon>
        <taxon>Hymenoptera</taxon>
        <taxon>Apocrita</taxon>
        <taxon>Aculeata</taxon>
        <taxon>Formicoidea</taxon>
        <taxon>Formicidae</taxon>
        <taxon>Myrmicinae</taxon>
        <taxon>Cyphomyrmex</taxon>
    </lineage>
</organism>
<sequence>NSVIAIVNIRMNVAFEDTTDEGILLREHNPRPSLEIFVVENARENAGIAGSDWVDIYILKVFTGKTRLVFFARRRRPALKGLITMRTIDERIPEKKSRASDLSDMYHGGTL</sequence>
<evidence type="ECO:0000313" key="1">
    <source>
        <dbReference type="EMBL" id="KYN03252.1"/>
    </source>
</evidence>
<name>A0A195CRY1_9HYME</name>
<gene>
    <name evidence="1" type="ORF">ALC62_05915</name>
</gene>
<dbReference type="EMBL" id="KQ977372">
    <property type="protein sequence ID" value="KYN03252.1"/>
    <property type="molecule type" value="Genomic_DNA"/>
</dbReference>